<protein>
    <recommendedName>
        <fullName evidence="3">Ketoreductase domain-containing protein</fullName>
    </recommendedName>
</protein>
<dbReference type="CDD" id="cd05233">
    <property type="entry name" value="SDR_c"/>
    <property type="match status" value="1"/>
</dbReference>
<feature type="domain" description="Ketoreductase" evidence="3">
    <location>
        <begin position="9"/>
        <end position="181"/>
    </location>
</feature>
<dbReference type="SUPFAM" id="SSF51735">
    <property type="entry name" value="NAD(P)-binding Rossmann-fold domains"/>
    <property type="match status" value="1"/>
</dbReference>
<accession>A0A261RM86</accession>
<evidence type="ECO:0000313" key="5">
    <source>
        <dbReference type="Proteomes" id="UP000216857"/>
    </source>
</evidence>
<evidence type="ECO:0000313" key="4">
    <source>
        <dbReference type="EMBL" id="OZI26001.1"/>
    </source>
</evidence>
<dbReference type="Pfam" id="PF13561">
    <property type="entry name" value="adh_short_C2"/>
    <property type="match status" value="1"/>
</dbReference>
<dbReference type="PANTHER" id="PTHR43669">
    <property type="entry name" value="5-KETO-D-GLUCONATE 5-REDUCTASE"/>
    <property type="match status" value="1"/>
</dbReference>
<keyword evidence="5" id="KW-1185">Reference proteome</keyword>
<dbReference type="InterPro" id="IPR057326">
    <property type="entry name" value="KR_dom"/>
</dbReference>
<evidence type="ECO:0000256" key="1">
    <source>
        <dbReference type="ARBA" id="ARBA00006484"/>
    </source>
</evidence>
<gene>
    <name evidence="4" type="ORF">CAL26_01185</name>
</gene>
<dbReference type="PANTHER" id="PTHR43669:SF3">
    <property type="entry name" value="ALCOHOL DEHYDROGENASE, PUTATIVE (AFU_ORTHOLOGUE AFUA_3G03445)-RELATED"/>
    <property type="match status" value="1"/>
</dbReference>
<dbReference type="AlphaFoldDB" id="A0A261RM86"/>
<sequence>MASEPSPQRRAVVTGASSGIGLACCKELLQQGWSVVGLDVAESPLLDEKFEGADRYTAIACDVSSSAEIDSAFRTIGERGGLDALVCCAGILRGGPLLGMSEKDYDAVFDINTKGSWLATRAAQPLLAQARQGAARIVFVSSGAALRPKIGAGAYGASKSALIHLARVLAVELAAENILVNVVAPATVNTPLVRRLMENTENYKVTGLSPLGRIAEPSDVTAVIRFLLGPDSAYMTGSVLSVDGGTTAAFVP</sequence>
<keyword evidence="2" id="KW-0560">Oxidoreductase</keyword>
<reference evidence="4" key="1">
    <citation type="submission" date="2017-05" db="EMBL/GenBank/DDBJ databases">
        <title>Complete and WGS of Bordetella genogroups.</title>
        <authorList>
            <person name="Spilker T."/>
            <person name="Lipuma J."/>
        </authorList>
    </citation>
    <scope>NUCLEOTIDE SEQUENCE</scope>
    <source>
        <strain evidence="4">AU21707</strain>
    </source>
</reference>
<organism evidence="4 5">
    <name type="scientific">Bordetella genomosp. 9</name>
    <dbReference type="NCBI Taxonomy" id="1416803"/>
    <lineage>
        <taxon>Bacteria</taxon>
        <taxon>Pseudomonadati</taxon>
        <taxon>Pseudomonadota</taxon>
        <taxon>Betaproteobacteria</taxon>
        <taxon>Burkholderiales</taxon>
        <taxon>Alcaligenaceae</taxon>
        <taxon>Bordetella</taxon>
    </lineage>
</organism>
<dbReference type="Proteomes" id="UP000216857">
    <property type="component" value="Unassembled WGS sequence"/>
</dbReference>
<dbReference type="InterPro" id="IPR020904">
    <property type="entry name" value="Sc_DH/Rdtase_CS"/>
</dbReference>
<dbReference type="SMART" id="SM00822">
    <property type="entry name" value="PKS_KR"/>
    <property type="match status" value="1"/>
</dbReference>
<comment type="similarity">
    <text evidence="1">Belongs to the short-chain dehydrogenases/reductases (SDR) family.</text>
</comment>
<dbReference type="FunFam" id="3.40.50.720:FF:000084">
    <property type="entry name" value="Short-chain dehydrogenase reductase"/>
    <property type="match status" value="1"/>
</dbReference>
<evidence type="ECO:0000256" key="2">
    <source>
        <dbReference type="ARBA" id="ARBA00023002"/>
    </source>
</evidence>
<evidence type="ECO:0000259" key="3">
    <source>
        <dbReference type="SMART" id="SM00822"/>
    </source>
</evidence>
<dbReference type="EMBL" id="NEVJ01000001">
    <property type="protein sequence ID" value="OZI26001.1"/>
    <property type="molecule type" value="Genomic_DNA"/>
</dbReference>
<dbReference type="RefSeq" id="WP_094845131.1">
    <property type="nucleotide sequence ID" value="NZ_NEVJ01000001.1"/>
</dbReference>
<name>A0A261RM86_9BORD</name>
<comment type="caution">
    <text evidence="4">The sequence shown here is derived from an EMBL/GenBank/DDBJ whole genome shotgun (WGS) entry which is preliminary data.</text>
</comment>
<dbReference type="PROSITE" id="PS00061">
    <property type="entry name" value="ADH_SHORT"/>
    <property type="match status" value="1"/>
</dbReference>
<dbReference type="PRINTS" id="PR00081">
    <property type="entry name" value="GDHRDH"/>
</dbReference>
<dbReference type="GO" id="GO:0016491">
    <property type="term" value="F:oxidoreductase activity"/>
    <property type="evidence" value="ECO:0007669"/>
    <property type="project" value="UniProtKB-KW"/>
</dbReference>
<dbReference type="Gene3D" id="3.40.50.720">
    <property type="entry name" value="NAD(P)-binding Rossmann-like Domain"/>
    <property type="match status" value="1"/>
</dbReference>
<dbReference type="OrthoDB" id="6823797at2"/>
<dbReference type="InterPro" id="IPR002347">
    <property type="entry name" value="SDR_fam"/>
</dbReference>
<proteinExistence type="inferred from homology"/>
<dbReference type="InterPro" id="IPR036291">
    <property type="entry name" value="NAD(P)-bd_dom_sf"/>
</dbReference>